<protein>
    <submittedName>
        <fullName evidence="1">Uncharacterized protein</fullName>
    </submittedName>
</protein>
<evidence type="ECO:0000313" key="2">
    <source>
        <dbReference type="Proteomes" id="UP001459277"/>
    </source>
</evidence>
<name>A0AAW2CV29_9ROSI</name>
<dbReference type="Proteomes" id="UP001459277">
    <property type="component" value="Unassembled WGS sequence"/>
</dbReference>
<accession>A0AAW2CV29</accession>
<reference evidence="1 2" key="1">
    <citation type="submission" date="2024-01" db="EMBL/GenBank/DDBJ databases">
        <title>A telomere-to-telomere, gap-free genome of sweet tea (Lithocarpus litseifolius).</title>
        <authorList>
            <person name="Zhou J."/>
        </authorList>
    </citation>
    <scope>NUCLEOTIDE SEQUENCE [LARGE SCALE GENOMIC DNA]</scope>
    <source>
        <strain evidence="1">Zhou-2022a</strain>
        <tissue evidence="1">Leaf</tissue>
    </source>
</reference>
<dbReference type="EMBL" id="JAZDWU010000005">
    <property type="protein sequence ID" value="KAL0000871.1"/>
    <property type="molecule type" value="Genomic_DNA"/>
</dbReference>
<dbReference type="AlphaFoldDB" id="A0AAW2CV29"/>
<keyword evidence="2" id="KW-1185">Reference proteome</keyword>
<proteinExistence type="predicted"/>
<sequence length="169" mass="19401">MLLSEAFCQSGGGVTGHLSKDILLENLSNLVEAVLEITDTDIDVTDIREYGNRCLCNAFDFDPPMFHKLAYLKFGFGRHSLMEHLLPLLLHRAPNPKLAVLIFDKGTSFSSDNEISFGVWESWELFSCEEESLCFEKMFCENIPKCLSSHLVTFHFQRFVGLKRMRWND</sequence>
<organism evidence="1 2">
    <name type="scientific">Lithocarpus litseifolius</name>
    <dbReference type="NCBI Taxonomy" id="425828"/>
    <lineage>
        <taxon>Eukaryota</taxon>
        <taxon>Viridiplantae</taxon>
        <taxon>Streptophyta</taxon>
        <taxon>Embryophyta</taxon>
        <taxon>Tracheophyta</taxon>
        <taxon>Spermatophyta</taxon>
        <taxon>Magnoliopsida</taxon>
        <taxon>eudicotyledons</taxon>
        <taxon>Gunneridae</taxon>
        <taxon>Pentapetalae</taxon>
        <taxon>rosids</taxon>
        <taxon>fabids</taxon>
        <taxon>Fagales</taxon>
        <taxon>Fagaceae</taxon>
        <taxon>Lithocarpus</taxon>
    </lineage>
</organism>
<comment type="caution">
    <text evidence="1">The sequence shown here is derived from an EMBL/GenBank/DDBJ whole genome shotgun (WGS) entry which is preliminary data.</text>
</comment>
<evidence type="ECO:0000313" key="1">
    <source>
        <dbReference type="EMBL" id="KAL0000871.1"/>
    </source>
</evidence>
<gene>
    <name evidence="1" type="ORF">SO802_014652</name>
</gene>